<evidence type="ECO:0000313" key="3">
    <source>
        <dbReference type="Proteomes" id="UP001206206"/>
    </source>
</evidence>
<dbReference type="RefSeq" id="WP_255924572.1">
    <property type="nucleotide sequence ID" value="NZ_JANFNH010000001.1"/>
</dbReference>
<evidence type="ECO:0000256" key="1">
    <source>
        <dbReference type="SAM" id="MobiDB-lite"/>
    </source>
</evidence>
<reference evidence="2 3" key="1">
    <citation type="submission" date="2022-06" db="EMBL/GenBank/DDBJ databases">
        <title>Draft genome sequence of type strain Streptomyces rubrisoli DSM 42083.</title>
        <authorList>
            <person name="Duangmal K."/>
            <person name="Klaysubun C."/>
        </authorList>
    </citation>
    <scope>NUCLEOTIDE SEQUENCE [LARGE SCALE GENOMIC DNA]</scope>
    <source>
        <strain evidence="2 3">DSM 42083</strain>
    </source>
</reference>
<sequence length="89" mass="9460">MPLIRVVASVVRTLGQVYAGCAALSWASRTAAAAQRTGDGYVVPVSRELGRVRGARSRTPTEGAGAPRCARAEELTPRRPPALPATRRY</sequence>
<dbReference type="EMBL" id="JANFNH010000001">
    <property type="protein sequence ID" value="MCQ4040622.1"/>
    <property type="molecule type" value="Genomic_DNA"/>
</dbReference>
<evidence type="ECO:0000313" key="2">
    <source>
        <dbReference type="EMBL" id="MCQ4040622.1"/>
    </source>
</evidence>
<protein>
    <recommendedName>
        <fullName evidence="4">Secreted protein</fullName>
    </recommendedName>
</protein>
<dbReference type="Proteomes" id="UP001206206">
    <property type="component" value="Unassembled WGS sequence"/>
</dbReference>
<evidence type="ECO:0008006" key="4">
    <source>
        <dbReference type="Google" id="ProtNLM"/>
    </source>
</evidence>
<comment type="caution">
    <text evidence="2">The sequence shown here is derived from an EMBL/GenBank/DDBJ whole genome shotgun (WGS) entry which is preliminary data.</text>
</comment>
<name>A0ABT1P5J8_9ACTN</name>
<feature type="region of interest" description="Disordered" evidence="1">
    <location>
        <begin position="52"/>
        <end position="89"/>
    </location>
</feature>
<proteinExistence type="predicted"/>
<gene>
    <name evidence="2" type="ORF">NON19_00950</name>
</gene>
<accession>A0ABT1P5J8</accession>
<keyword evidence="3" id="KW-1185">Reference proteome</keyword>
<organism evidence="2 3">
    <name type="scientific">Streptantibioticus rubrisoli</name>
    <dbReference type="NCBI Taxonomy" id="1387313"/>
    <lineage>
        <taxon>Bacteria</taxon>
        <taxon>Bacillati</taxon>
        <taxon>Actinomycetota</taxon>
        <taxon>Actinomycetes</taxon>
        <taxon>Kitasatosporales</taxon>
        <taxon>Streptomycetaceae</taxon>
        <taxon>Streptantibioticus</taxon>
    </lineage>
</organism>